<proteinExistence type="inferred from homology"/>
<dbReference type="PANTHER" id="PTHR43108">
    <property type="entry name" value="N-ACETYLGLUCOSAMINE-6-SULFATASE FAMILY MEMBER"/>
    <property type="match status" value="1"/>
</dbReference>
<dbReference type="InterPro" id="IPR000917">
    <property type="entry name" value="Sulfatase_N"/>
</dbReference>
<evidence type="ECO:0000313" key="7">
    <source>
        <dbReference type="EMBL" id="KAF2741563.1"/>
    </source>
</evidence>
<keyword evidence="4" id="KW-0325">Glycoprotein</keyword>
<name>A0A9P4RDB7_9PLEO</name>
<keyword evidence="2" id="KW-0732">Signal</keyword>
<dbReference type="CDD" id="cd16147">
    <property type="entry name" value="G6S"/>
    <property type="match status" value="1"/>
</dbReference>
<reference evidence="7" key="1">
    <citation type="journal article" date="2020" name="Stud. Mycol.">
        <title>101 Dothideomycetes genomes: a test case for predicting lifestyles and emergence of pathogens.</title>
        <authorList>
            <person name="Haridas S."/>
            <person name="Albert R."/>
            <person name="Binder M."/>
            <person name="Bloem J."/>
            <person name="Labutti K."/>
            <person name="Salamov A."/>
            <person name="Andreopoulos B."/>
            <person name="Baker S."/>
            <person name="Barry K."/>
            <person name="Bills G."/>
            <person name="Bluhm B."/>
            <person name="Cannon C."/>
            <person name="Castanera R."/>
            <person name="Culley D."/>
            <person name="Daum C."/>
            <person name="Ezra D."/>
            <person name="Gonzalez J."/>
            <person name="Henrissat B."/>
            <person name="Kuo A."/>
            <person name="Liang C."/>
            <person name="Lipzen A."/>
            <person name="Lutzoni F."/>
            <person name="Magnuson J."/>
            <person name="Mondo S."/>
            <person name="Nolan M."/>
            <person name="Ohm R."/>
            <person name="Pangilinan J."/>
            <person name="Park H.-J."/>
            <person name="Ramirez L."/>
            <person name="Alfaro M."/>
            <person name="Sun H."/>
            <person name="Tritt A."/>
            <person name="Yoshinaga Y."/>
            <person name="Zwiers L.-H."/>
            <person name="Turgeon B."/>
            <person name="Goodwin S."/>
            <person name="Spatafora J."/>
            <person name="Crous P."/>
            <person name="Grigoriev I."/>
        </authorList>
    </citation>
    <scope>NUCLEOTIDE SEQUENCE</scope>
    <source>
        <strain evidence="7">CBS 125425</strain>
    </source>
</reference>
<evidence type="ECO:0000256" key="5">
    <source>
        <dbReference type="SAM" id="MobiDB-lite"/>
    </source>
</evidence>
<evidence type="ECO:0000256" key="4">
    <source>
        <dbReference type="ARBA" id="ARBA00023180"/>
    </source>
</evidence>
<dbReference type="Gene3D" id="3.40.720.10">
    <property type="entry name" value="Alkaline Phosphatase, subunit A"/>
    <property type="match status" value="1"/>
</dbReference>
<evidence type="ECO:0000256" key="2">
    <source>
        <dbReference type="ARBA" id="ARBA00022729"/>
    </source>
</evidence>
<evidence type="ECO:0000259" key="6">
    <source>
        <dbReference type="Pfam" id="PF00884"/>
    </source>
</evidence>
<dbReference type="GO" id="GO:0005539">
    <property type="term" value="F:glycosaminoglycan binding"/>
    <property type="evidence" value="ECO:0007669"/>
    <property type="project" value="TreeGrafter"/>
</dbReference>
<dbReference type="PROSITE" id="PS00523">
    <property type="entry name" value="SULFATASE_1"/>
    <property type="match status" value="1"/>
</dbReference>
<feature type="region of interest" description="Disordered" evidence="5">
    <location>
        <begin position="371"/>
        <end position="392"/>
    </location>
</feature>
<dbReference type="PANTHER" id="PTHR43108:SF8">
    <property type="entry name" value="SD21168P"/>
    <property type="match status" value="1"/>
</dbReference>
<organism evidence="7 8">
    <name type="scientific">Polyplosphaeria fusca</name>
    <dbReference type="NCBI Taxonomy" id="682080"/>
    <lineage>
        <taxon>Eukaryota</taxon>
        <taxon>Fungi</taxon>
        <taxon>Dikarya</taxon>
        <taxon>Ascomycota</taxon>
        <taxon>Pezizomycotina</taxon>
        <taxon>Dothideomycetes</taxon>
        <taxon>Pleosporomycetidae</taxon>
        <taxon>Pleosporales</taxon>
        <taxon>Tetraplosphaeriaceae</taxon>
        <taxon>Polyplosphaeria</taxon>
    </lineage>
</organism>
<dbReference type="Pfam" id="PF00884">
    <property type="entry name" value="Sulfatase"/>
    <property type="match status" value="1"/>
</dbReference>
<dbReference type="Proteomes" id="UP000799444">
    <property type="component" value="Unassembled WGS sequence"/>
</dbReference>
<dbReference type="GO" id="GO:0008449">
    <property type="term" value="F:N-acetylglucosamine-6-sulfatase activity"/>
    <property type="evidence" value="ECO:0007669"/>
    <property type="project" value="TreeGrafter"/>
</dbReference>
<evidence type="ECO:0000256" key="1">
    <source>
        <dbReference type="ARBA" id="ARBA00008779"/>
    </source>
</evidence>
<dbReference type="OrthoDB" id="96314at2759"/>
<gene>
    <name evidence="7" type="ORF">EJ04DRAFT_583172</name>
</gene>
<feature type="region of interest" description="Disordered" evidence="5">
    <location>
        <begin position="561"/>
        <end position="598"/>
    </location>
</feature>
<accession>A0A9P4RDB7</accession>
<keyword evidence="3" id="KW-0378">Hydrolase</keyword>
<comment type="similarity">
    <text evidence="1">Belongs to the sulfatase family.</text>
</comment>
<keyword evidence="8" id="KW-1185">Reference proteome</keyword>
<evidence type="ECO:0000313" key="8">
    <source>
        <dbReference type="Proteomes" id="UP000799444"/>
    </source>
</evidence>
<dbReference type="InterPro" id="IPR024607">
    <property type="entry name" value="Sulfatase_CS"/>
</dbReference>
<dbReference type="InterPro" id="IPR017850">
    <property type="entry name" value="Alkaline_phosphatase_core_sf"/>
</dbReference>
<dbReference type="AlphaFoldDB" id="A0A9P4RDB7"/>
<dbReference type="SUPFAM" id="SSF53649">
    <property type="entry name" value="Alkaline phosphatase-like"/>
    <property type="match status" value="1"/>
</dbReference>
<feature type="domain" description="Sulfatase N-terminal" evidence="6">
    <location>
        <begin position="11"/>
        <end position="363"/>
    </location>
</feature>
<dbReference type="EMBL" id="ML996097">
    <property type="protein sequence ID" value="KAF2741563.1"/>
    <property type="molecule type" value="Genomic_DNA"/>
</dbReference>
<sequence length="598" mass="66716">MHLCCLLAGKPNIVFILTDDQDQRMNSLDHMPKVQDLLIKEGTWFSRHYAPTALCCPARVSIWTGLLAHNHNVTNVKNGPFGGWQKIIEEKLNDNYLPIWLGDNGYKTYYTGKLYNGMEPELVENVTARGWTEADLLIGGKTYQYYDPAFQHITKNNWNNPEKVNSSFRGVYSTDKVGDYAYGYLKEAVKHDDPFFVGIAPVTPHSQVGNDPDPAGPPVPSKKYKGTLPHLDVPPADNYAPANRSGVNMVWELDPLNDKQKKILQEHYEARTEALLSVDDIVEGVVDILEKAGKLDNTYIIYSSDNGFHLGHHRLGPGKKFAFEEDINVPLIIRGPNVPKNRKTSIITAHVDLSPTILDIAGAKQRANFDGRPIPHTASALNQRETSSSDEHTNAEFWVGASYKFNNLNGTHPNTYKSLRLSSPTYDISYTVHCTNNSHELYDMQHDAAQMHNLHPSAPLELGPKNAFHAGTTEIAGYATARLLPRLDALLLVLKSCKAESCVQPWRELHGDGGVGNLREAMGAEWDGMYEGLYNSSRVGFTRCYKDGTIDLAAEGPMWRGGGRGEMVGRNQTQGTMEEEEEGGKLGWEGEGYWDDWE</sequence>
<protein>
    <submittedName>
        <fullName evidence="7">Sulfatase</fullName>
    </submittedName>
</protein>
<evidence type="ECO:0000256" key="3">
    <source>
        <dbReference type="ARBA" id="ARBA00022801"/>
    </source>
</evidence>
<comment type="caution">
    <text evidence="7">The sequence shown here is derived from an EMBL/GenBank/DDBJ whole genome shotgun (WGS) entry which is preliminary data.</text>
</comment>